<feature type="compositionally biased region" description="Basic and acidic residues" evidence="1">
    <location>
        <begin position="493"/>
        <end position="507"/>
    </location>
</feature>
<sequence>MAPSTPRAPTARDNPGARGGLPSNYKRNAIASISSNTSSGRGCRKSGSRPSPQLATRETTRELIVIDSDSDYDYYSDDDDDDDDDDAVGSSGEPAAASPLLVPSASPSSKAIPVEGRPGRTSTTDSCTPQRRFSGFWDLLNTPTKKTMNPTPRQSPLPVKDEDITPRRLPDTRSTLAPLNGLGSRDSTQTSKPVPNGETNGVKGGKTGINVGVPRREPPAAAPTTAVTTARAGVLPPMFPPAVKARVYAAPKPAARRNISSGSKKLEAFGFVSAASLIAGTATTATRNVGTITPAPMPKSSPIPQPIAKPIKQEISRPTNIVQVQNRTFWSSPRTTHDTSTAAAIMPIVEQKAGSESKHLEATKIRTSNTRSLPRTPENTITTKRAVTPSSSIGTYGDPYAISSDSDSDDDDDDDNGELHDIPSVKSLNSFAENTNAHETASDVEAVLNQLPAFFDSPSPTEHRSSYLAISGTTRPAVNARPIITARSSKRVRDNEIKDSVETEEGKKKRRVRFGEYDESGSSTIPVKRVDSTAKRLTSPPPTGSPSPASYITASSRLASPIERTGGLGRRNTAFGADSNSNRCISSNLYHNPGQGQNRDQDRDGPVMYENKASLKEKSEKKKRRRRKSGRRKTKKKRKTKRNALSSMHNKAASRHRNRDRAAWRKAKGTRSQGMAHHG</sequence>
<feature type="compositionally biased region" description="Low complexity" evidence="1">
    <location>
        <begin position="27"/>
        <end position="41"/>
    </location>
</feature>
<dbReference type="EMBL" id="RYZI01000195">
    <property type="protein sequence ID" value="RWA08524.1"/>
    <property type="molecule type" value="Genomic_DNA"/>
</dbReference>
<accession>A0A439D245</accession>
<feature type="compositionally biased region" description="Basic residues" evidence="1">
    <location>
        <begin position="652"/>
        <end position="669"/>
    </location>
</feature>
<feature type="compositionally biased region" description="Polar residues" evidence="1">
    <location>
        <begin position="185"/>
        <end position="199"/>
    </location>
</feature>
<feature type="compositionally biased region" description="Polar residues" evidence="1">
    <location>
        <begin position="120"/>
        <end position="131"/>
    </location>
</feature>
<evidence type="ECO:0000313" key="3">
    <source>
        <dbReference type="Proteomes" id="UP000286045"/>
    </source>
</evidence>
<feature type="compositionally biased region" description="Acidic residues" evidence="1">
    <location>
        <begin position="406"/>
        <end position="416"/>
    </location>
</feature>
<feature type="compositionally biased region" description="Polar residues" evidence="1">
    <location>
        <begin position="578"/>
        <end position="598"/>
    </location>
</feature>
<name>A0A439D245_9PEZI</name>
<feature type="compositionally biased region" description="Basic and acidic residues" evidence="1">
    <location>
        <begin position="159"/>
        <end position="171"/>
    </location>
</feature>
<reference evidence="2 3" key="1">
    <citation type="submission" date="2018-12" db="EMBL/GenBank/DDBJ databases">
        <title>Draft genome sequence of Xylaria grammica IHI A82.</title>
        <authorList>
            <person name="Buettner E."/>
            <person name="Kellner H."/>
        </authorList>
    </citation>
    <scope>NUCLEOTIDE SEQUENCE [LARGE SCALE GENOMIC DNA]</scope>
    <source>
        <strain evidence="2 3">IHI A82</strain>
    </source>
</reference>
<feature type="compositionally biased region" description="Basic residues" evidence="1">
    <location>
        <begin position="621"/>
        <end position="642"/>
    </location>
</feature>
<feature type="compositionally biased region" description="Basic and acidic residues" evidence="1">
    <location>
        <begin position="353"/>
        <end position="364"/>
    </location>
</feature>
<dbReference type="Proteomes" id="UP000286045">
    <property type="component" value="Unassembled WGS sequence"/>
</dbReference>
<gene>
    <name evidence="2" type="ORF">EKO27_g6581</name>
</gene>
<feature type="region of interest" description="Disordered" evidence="1">
    <location>
        <begin position="1"/>
        <end position="208"/>
    </location>
</feature>
<organism evidence="2 3">
    <name type="scientific">Xylaria grammica</name>
    <dbReference type="NCBI Taxonomy" id="363999"/>
    <lineage>
        <taxon>Eukaryota</taxon>
        <taxon>Fungi</taxon>
        <taxon>Dikarya</taxon>
        <taxon>Ascomycota</taxon>
        <taxon>Pezizomycotina</taxon>
        <taxon>Sordariomycetes</taxon>
        <taxon>Xylariomycetidae</taxon>
        <taxon>Xylariales</taxon>
        <taxon>Xylariaceae</taxon>
        <taxon>Xylaria</taxon>
    </lineage>
</organism>
<feature type="compositionally biased region" description="Acidic residues" evidence="1">
    <location>
        <begin position="68"/>
        <end position="87"/>
    </location>
</feature>
<feature type="compositionally biased region" description="Low complexity" evidence="1">
    <location>
        <begin position="94"/>
        <end position="109"/>
    </location>
</feature>
<feature type="compositionally biased region" description="Polar residues" evidence="1">
    <location>
        <begin position="365"/>
        <end position="394"/>
    </location>
</feature>
<feature type="region of interest" description="Disordered" evidence="1">
    <location>
        <begin position="351"/>
        <end position="423"/>
    </location>
</feature>
<evidence type="ECO:0000256" key="1">
    <source>
        <dbReference type="SAM" id="MobiDB-lite"/>
    </source>
</evidence>
<dbReference type="AlphaFoldDB" id="A0A439D245"/>
<feature type="region of interest" description="Disordered" evidence="1">
    <location>
        <begin position="493"/>
        <end position="679"/>
    </location>
</feature>
<proteinExistence type="predicted"/>
<protein>
    <submittedName>
        <fullName evidence="2">Uncharacterized protein</fullName>
    </submittedName>
</protein>
<comment type="caution">
    <text evidence="2">The sequence shown here is derived from an EMBL/GenBank/DDBJ whole genome shotgun (WGS) entry which is preliminary data.</text>
</comment>
<keyword evidence="3" id="KW-1185">Reference proteome</keyword>
<feature type="compositionally biased region" description="Low complexity" evidence="1">
    <location>
        <begin position="141"/>
        <end position="152"/>
    </location>
</feature>
<evidence type="ECO:0000313" key="2">
    <source>
        <dbReference type="EMBL" id="RWA08524.1"/>
    </source>
</evidence>